<protein>
    <submittedName>
        <fullName evidence="2">Uncharacterized protein</fullName>
    </submittedName>
</protein>
<comment type="caution">
    <text evidence="2">The sequence shown here is derived from an EMBL/GenBank/DDBJ whole genome shotgun (WGS) entry which is preliminary data.</text>
</comment>
<feature type="non-terminal residue" evidence="2">
    <location>
        <position position="295"/>
    </location>
</feature>
<dbReference type="RefSeq" id="WP_404749280.1">
    <property type="nucleotide sequence ID" value="NZ_JBJDQH010000109.1"/>
</dbReference>
<evidence type="ECO:0000313" key="2">
    <source>
        <dbReference type="EMBL" id="MFK4273335.1"/>
    </source>
</evidence>
<dbReference type="EMBL" id="JBJDQH010000109">
    <property type="protein sequence ID" value="MFK4273335.1"/>
    <property type="molecule type" value="Genomic_DNA"/>
</dbReference>
<name>A0ABW8M592_9ACTN</name>
<evidence type="ECO:0000313" key="3">
    <source>
        <dbReference type="Proteomes" id="UP001620295"/>
    </source>
</evidence>
<proteinExistence type="predicted"/>
<keyword evidence="3" id="KW-1185">Reference proteome</keyword>
<sequence length="295" mass="32484">MPSQQSEPPDGRLTRLRGPQPPQPYSARKITALTANPACARRAVLDAAGVDKALLAQRVGYEPRFGQSPFALAREQAFHDLVKWGGYAELIRLLREELSVPVEEAHVADLNEVGGNTALHVRERETRRFIAHVASGQDVRLILDRPVLTLEVAGQTAYLEPDALTHRIEGKFHVVLIRSFAAIDGQANPTAVAEAAKQAAVYVLALRRAFETAGLPTEQLSHEFLLVCPKDFSNLPTAEMIDVRKQLAVTRRQLDRLTRIEEIAAALPEGTTFDLRLTDDGRTPTRPVEELTAAV</sequence>
<organism evidence="2 3">
    <name type="scientific">Streptomyces milbemycinicus</name>
    <dbReference type="NCBI Taxonomy" id="476552"/>
    <lineage>
        <taxon>Bacteria</taxon>
        <taxon>Bacillati</taxon>
        <taxon>Actinomycetota</taxon>
        <taxon>Actinomycetes</taxon>
        <taxon>Kitasatosporales</taxon>
        <taxon>Streptomycetaceae</taxon>
        <taxon>Streptomyces</taxon>
    </lineage>
</organism>
<reference evidence="2 3" key="1">
    <citation type="submission" date="2024-11" db="EMBL/GenBank/DDBJ databases">
        <title>The Natural Products Discovery Center: Release of the First 8490 Sequenced Strains for Exploring Actinobacteria Biosynthetic Diversity.</title>
        <authorList>
            <person name="Kalkreuter E."/>
            <person name="Kautsar S.A."/>
            <person name="Yang D."/>
            <person name="Bader C.D."/>
            <person name="Teijaro C.N."/>
            <person name="Fluegel L."/>
            <person name="Davis C.M."/>
            <person name="Simpson J.R."/>
            <person name="Lauterbach L."/>
            <person name="Steele A.D."/>
            <person name="Gui C."/>
            <person name="Meng S."/>
            <person name="Li G."/>
            <person name="Viehrig K."/>
            <person name="Ye F."/>
            <person name="Su P."/>
            <person name="Kiefer A.F."/>
            <person name="Nichols A."/>
            <person name="Cepeda A.J."/>
            <person name="Yan W."/>
            <person name="Fan B."/>
            <person name="Jiang Y."/>
            <person name="Adhikari A."/>
            <person name="Zheng C.-J."/>
            <person name="Schuster L."/>
            <person name="Cowan T.M."/>
            <person name="Smanski M.J."/>
            <person name="Chevrette M.G."/>
            <person name="De Carvalho L.P.S."/>
            <person name="Shen B."/>
        </authorList>
    </citation>
    <scope>NUCLEOTIDE SEQUENCE [LARGE SCALE GENOMIC DNA]</scope>
    <source>
        <strain evidence="2 3">NPDC020863</strain>
    </source>
</reference>
<dbReference type="Proteomes" id="UP001620295">
    <property type="component" value="Unassembled WGS sequence"/>
</dbReference>
<feature type="region of interest" description="Disordered" evidence="1">
    <location>
        <begin position="1"/>
        <end position="26"/>
    </location>
</feature>
<accession>A0ABW8M592</accession>
<gene>
    <name evidence="2" type="ORF">ACI2L5_52130</name>
</gene>
<evidence type="ECO:0000256" key="1">
    <source>
        <dbReference type="SAM" id="MobiDB-lite"/>
    </source>
</evidence>